<comment type="similarity">
    <text evidence="3">Belongs to the flavokinase family.</text>
</comment>
<evidence type="ECO:0000256" key="9">
    <source>
        <dbReference type="ARBA" id="ARBA00022741"/>
    </source>
</evidence>
<dbReference type="EMBL" id="QGMK01003289">
    <property type="protein sequence ID" value="TVY53373.1"/>
    <property type="molecule type" value="Genomic_DNA"/>
</dbReference>
<organism evidence="15 16">
    <name type="scientific">Lachnellula suecica</name>
    <dbReference type="NCBI Taxonomy" id="602035"/>
    <lineage>
        <taxon>Eukaryota</taxon>
        <taxon>Fungi</taxon>
        <taxon>Dikarya</taxon>
        <taxon>Ascomycota</taxon>
        <taxon>Pezizomycotina</taxon>
        <taxon>Leotiomycetes</taxon>
        <taxon>Helotiales</taxon>
        <taxon>Lachnaceae</taxon>
        <taxon>Lachnellula</taxon>
    </lineage>
</organism>
<comment type="catalytic activity">
    <reaction evidence="13">
        <text>riboflavin + ATP = FMN + ADP + H(+)</text>
        <dbReference type="Rhea" id="RHEA:14357"/>
        <dbReference type="ChEBI" id="CHEBI:15378"/>
        <dbReference type="ChEBI" id="CHEBI:30616"/>
        <dbReference type="ChEBI" id="CHEBI:57986"/>
        <dbReference type="ChEBI" id="CHEBI:58210"/>
        <dbReference type="ChEBI" id="CHEBI:456216"/>
        <dbReference type="EC" id="2.7.1.26"/>
    </reaction>
</comment>
<comment type="function">
    <text evidence="1">Catalyzes the phosphorylation of riboflavin (vitamin B2) to form flavin mononucleotide (FMN) coenzyme.</text>
</comment>
<evidence type="ECO:0000256" key="11">
    <source>
        <dbReference type="ARBA" id="ARBA00022840"/>
    </source>
</evidence>
<feature type="non-terminal residue" evidence="15">
    <location>
        <position position="1"/>
    </location>
</feature>
<dbReference type="SMART" id="SM00904">
    <property type="entry name" value="Flavokinase"/>
    <property type="match status" value="1"/>
</dbReference>
<dbReference type="Pfam" id="PF01687">
    <property type="entry name" value="Flavokinase"/>
    <property type="match status" value="1"/>
</dbReference>
<gene>
    <name evidence="15" type="primary">FMN1</name>
    <name evidence="15" type="ORF">LSUE1_G010327</name>
</gene>
<dbReference type="SUPFAM" id="SSF82114">
    <property type="entry name" value="Riboflavin kinase-like"/>
    <property type="match status" value="1"/>
</dbReference>
<dbReference type="GO" id="GO:0005739">
    <property type="term" value="C:mitochondrion"/>
    <property type="evidence" value="ECO:0007669"/>
    <property type="project" value="TreeGrafter"/>
</dbReference>
<keyword evidence="8" id="KW-0808">Transferase</keyword>
<dbReference type="InterPro" id="IPR023465">
    <property type="entry name" value="Riboflavin_kinase_dom_sf"/>
</dbReference>
<dbReference type="Proteomes" id="UP000469558">
    <property type="component" value="Unassembled WGS sequence"/>
</dbReference>
<keyword evidence="7" id="KW-0288">FMN</keyword>
<dbReference type="PANTHER" id="PTHR22749">
    <property type="entry name" value="RIBOFLAVIN KINASE/FMN ADENYLYLTRANSFERASE"/>
    <property type="match status" value="1"/>
</dbReference>
<keyword evidence="10 15" id="KW-0418">Kinase</keyword>
<name>A0A8T9BSU9_9HELO</name>
<comment type="caution">
    <text evidence="15">The sequence shown here is derived from an EMBL/GenBank/DDBJ whole genome shotgun (WGS) entry which is preliminary data.</text>
</comment>
<feature type="domain" description="Riboflavin kinase" evidence="14">
    <location>
        <begin position="1"/>
        <end position="121"/>
    </location>
</feature>
<evidence type="ECO:0000256" key="1">
    <source>
        <dbReference type="ARBA" id="ARBA00003572"/>
    </source>
</evidence>
<proteinExistence type="inferred from homology"/>
<evidence type="ECO:0000256" key="12">
    <source>
        <dbReference type="ARBA" id="ARBA00029960"/>
    </source>
</evidence>
<dbReference type="GO" id="GO:0009231">
    <property type="term" value="P:riboflavin biosynthetic process"/>
    <property type="evidence" value="ECO:0007669"/>
    <property type="project" value="InterPro"/>
</dbReference>
<evidence type="ECO:0000256" key="5">
    <source>
        <dbReference type="ARBA" id="ARBA00017394"/>
    </source>
</evidence>
<evidence type="ECO:0000256" key="7">
    <source>
        <dbReference type="ARBA" id="ARBA00022643"/>
    </source>
</evidence>
<dbReference type="EC" id="2.7.1.26" evidence="4"/>
<dbReference type="AlphaFoldDB" id="A0A8T9BSU9"/>
<evidence type="ECO:0000313" key="15">
    <source>
        <dbReference type="EMBL" id="TVY53373.1"/>
    </source>
</evidence>
<dbReference type="GO" id="GO:0009398">
    <property type="term" value="P:FMN biosynthetic process"/>
    <property type="evidence" value="ECO:0007669"/>
    <property type="project" value="TreeGrafter"/>
</dbReference>
<evidence type="ECO:0000256" key="2">
    <source>
        <dbReference type="ARBA" id="ARBA00005201"/>
    </source>
</evidence>
<evidence type="ECO:0000256" key="8">
    <source>
        <dbReference type="ARBA" id="ARBA00022679"/>
    </source>
</evidence>
<dbReference type="OrthoDB" id="276388at2759"/>
<evidence type="ECO:0000256" key="13">
    <source>
        <dbReference type="ARBA" id="ARBA00047880"/>
    </source>
</evidence>
<sequence>LGIPTANIPVTGVPWIDTAESGVYFGLASLLPSSTQAHPDLPPSAWTTFPMVMSIGYNPFYKNKVRSAEVHVMHSFAQDFYGAWMRISIMGFIRPELDYVDKESLIRDIRMDIEVAGNSLKRDNWGAGGDGKWLGGEGFVRGEKK</sequence>
<keyword evidence="11" id="KW-0067">ATP-binding</keyword>
<evidence type="ECO:0000256" key="4">
    <source>
        <dbReference type="ARBA" id="ARBA00012105"/>
    </source>
</evidence>
<dbReference type="GO" id="GO:0005524">
    <property type="term" value="F:ATP binding"/>
    <property type="evidence" value="ECO:0007669"/>
    <property type="project" value="UniProtKB-KW"/>
</dbReference>
<evidence type="ECO:0000256" key="3">
    <source>
        <dbReference type="ARBA" id="ARBA00010108"/>
    </source>
</evidence>
<dbReference type="InterPro" id="IPR023468">
    <property type="entry name" value="Riboflavin_kinase"/>
</dbReference>
<reference evidence="15 16" key="1">
    <citation type="submission" date="2018-05" db="EMBL/GenBank/DDBJ databases">
        <title>Genome sequencing and assembly of the regulated plant pathogen Lachnellula willkommii and related sister species for the development of diagnostic species identification markers.</title>
        <authorList>
            <person name="Giroux E."/>
            <person name="Bilodeau G."/>
        </authorList>
    </citation>
    <scope>NUCLEOTIDE SEQUENCE [LARGE SCALE GENOMIC DNA]</scope>
    <source>
        <strain evidence="15 16">CBS 268.59</strain>
    </source>
</reference>
<dbReference type="PANTHER" id="PTHR22749:SF6">
    <property type="entry name" value="RIBOFLAVIN KINASE"/>
    <property type="match status" value="1"/>
</dbReference>
<accession>A0A8T9BSU9</accession>
<comment type="pathway">
    <text evidence="2">Cofactor biosynthesis; FMN biosynthesis; FMN from riboflavin (ATP route): step 1/1.</text>
</comment>
<keyword evidence="16" id="KW-1185">Reference proteome</keyword>
<dbReference type="GO" id="GO:0008531">
    <property type="term" value="F:riboflavin kinase activity"/>
    <property type="evidence" value="ECO:0007669"/>
    <property type="project" value="UniProtKB-EC"/>
</dbReference>
<keyword evidence="9" id="KW-0547">Nucleotide-binding</keyword>
<evidence type="ECO:0000259" key="14">
    <source>
        <dbReference type="SMART" id="SM00904"/>
    </source>
</evidence>
<evidence type="ECO:0000313" key="16">
    <source>
        <dbReference type="Proteomes" id="UP000469558"/>
    </source>
</evidence>
<keyword evidence="6" id="KW-0285">Flavoprotein</keyword>
<evidence type="ECO:0000256" key="6">
    <source>
        <dbReference type="ARBA" id="ARBA00022630"/>
    </source>
</evidence>
<protein>
    <recommendedName>
        <fullName evidence="5">Riboflavin kinase</fullName>
        <ecNumber evidence="4">2.7.1.26</ecNumber>
    </recommendedName>
    <alternativeName>
        <fullName evidence="12">Flavin mononucleotide kinase 1</fullName>
    </alternativeName>
</protein>
<evidence type="ECO:0000256" key="10">
    <source>
        <dbReference type="ARBA" id="ARBA00022777"/>
    </source>
</evidence>
<dbReference type="InterPro" id="IPR015865">
    <property type="entry name" value="Riboflavin_kinase_bac/euk"/>
</dbReference>
<dbReference type="Gene3D" id="2.40.30.30">
    <property type="entry name" value="Riboflavin kinase-like"/>
    <property type="match status" value="1"/>
</dbReference>